<dbReference type="AlphaFoldDB" id="A0A1T4Y0I0"/>
<evidence type="ECO:0000256" key="1">
    <source>
        <dbReference type="ARBA" id="ARBA00010272"/>
    </source>
</evidence>
<dbReference type="InterPro" id="IPR002767">
    <property type="entry name" value="Thiamine_BP"/>
</dbReference>
<dbReference type="InterPro" id="IPR051614">
    <property type="entry name" value="UPF0045_domain"/>
</dbReference>
<dbReference type="OrthoDB" id="9793516at2"/>
<dbReference type="GO" id="GO:0005829">
    <property type="term" value="C:cytosol"/>
    <property type="evidence" value="ECO:0007669"/>
    <property type="project" value="TreeGrafter"/>
</dbReference>
<dbReference type="InterPro" id="IPR029756">
    <property type="entry name" value="MTH1187/YkoF-like"/>
</dbReference>
<reference evidence="3 4" key="1">
    <citation type="submission" date="2017-02" db="EMBL/GenBank/DDBJ databases">
        <authorList>
            <person name="Peterson S.W."/>
        </authorList>
    </citation>
    <scope>NUCLEOTIDE SEQUENCE [LARGE SCALE GENOMIC DNA]</scope>
    <source>
        <strain evidence="3 4">DSM 16080</strain>
    </source>
</reference>
<dbReference type="PANTHER" id="PTHR33777">
    <property type="entry name" value="UPF0045 PROTEIN ECM15"/>
    <property type="match status" value="1"/>
</dbReference>
<dbReference type="NCBIfam" id="TIGR00106">
    <property type="entry name" value="MTH1187 family thiamine-binding protein"/>
    <property type="match status" value="1"/>
</dbReference>
<dbReference type="EMBL" id="FUYC01000023">
    <property type="protein sequence ID" value="SKA95337.1"/>
    <property type="molecule type" value="Genomic_DNA"/>
</dbReference>
<dbReference type="RefSeq" id="WP_078718198.1">
    <property type="nucleotide sequence ID" value="NZ_FUYC01000023.1"/>
</dbReference>
<gene>
    <name evidence="3" type="ORF">SAMN02745704_02657</name>
</gene>
<dbReference type="Gene3D" id="3.30.70.930">
    <property type="match status" value="1"/>
</dbReference>
<dbReference type="Pfam" id="PF01910">
    <property type="entry name" value="Thiamine_BP"/>
    <property type="match status" value="1"/>
</dbReference>
<proteinExistence type="inferred from homology"/>
<name>A0A1T4Y0I0_9BACT</name>
<comment type="similarity">
    <text evidence="1">Belongs to the UPF0045 family.</text>
</comment>
<organism evidence="3 4">
    <name type="scientific">Paucidesulfovibrio gracilis DSM 16080</name>
    <dbReference type="NCBI Taxonomy" id="1121449"/>
    <lineage>
        <taxon>Bacteria</taxon>
        <taxon>Pseudomonadati</taxon>
        <taxon>Thermodesulfobacteriota</taxon>
        <taxon>Desulfovibrionia</taxon>
        <taxon>Desulfovibrionales</taxon>
        <taxon>Desulfovibrionaceae</taxon>
        <taxon>Paucidesulfovibrio</taxon>
    </lineage>
</organism>
<sequence>MSVIANLAIFPMDKGVELAGHVARVLDVIRKSGLAYQLGPMGTCIEGEYDPVMDVVRRCFLELQSDCERVYMTVSIDYRAGDQPRMAGKVDSVEHLLEKIEP</sequence>
<dbReference type="PANTHER" id="PTHR33777:SF1">
    <property type="entry name" value="UPF0045 PROTEIN ECM15"/>
    <property type="match status" value="1"/>
</dbReference>
<feature type="domain" description="Thiamine-binding protein" evidence="2">
    <location>
        <begin position="6"/>
        <end position="94"/>
    </location>
</feature>
<evidence type="ECO:0000259" key="2">
    <source>
        <dbReference type="Pfam" id="PF01910"/>
    </source>
</evidence>
<evidence type="ECO:0000313" key="3">
    <source>
        <dbReference type="EMBL" id="SKA95337.1"/>
    </source>
</evidence>
<dbReference type="Proteomes" id="UP000190027">
    <property type="component" value="Unassembled WGS sequence"/>
</dbReference>
<protein>
    <submittedName>
        <fullName evidence="3">Uncharacterized protein, MTH1187 family</fullName>
    </submittedName>
</protein>
<dbReference type="STRING" id="1121449.SAMN02745704_02657"/>
<dbReference type="SUPFAM" id="SSF89957">
    <property type="entry name" value="MTH1187/YkoF-like"/>
    <property type="match status" value="1"/>
</dbReference>
<keyword evidence="4" id="KW-1185">Reference proteome</keyword>
<evidence type="ECO:0000313" key="4">
    <source>
        <dbReference type="Proteomes" id="UP000190027"/>
    </source>
</evidence>
<accession>A0A1T4Y0I0</accession>